<comment type="caution">
    <text evidence="3">The sequence shown here is derived from an EMBL/GenBank/DDBJ whole genome shotgun (WGS) entry which is preliminary data.</text>
</comment>
<keyword evidence="4" id="KW-1185">Reference proteome</keyword>
<dbReference type="Pfam" id="PF04397">
    <property type="entry name" value="LytTR"/>
    <property type="match status" value="1"/>
</dbReference>
<feature type="transmembrane region" description="Helical" evidence="1">
    <location>
        <begin position="51"/>
        <end position="69"/>
    </location>
</feature>
<feature type="domain" description="HTH LytTR-type" evidence="2">
    <location>
        <begin position="174"/>
        <end position="258"/>
    </location>
</feature>
<feature type="transmembrane region" description="Helical" evidence="1">
    <location>
        <begin position="120"/>
        <end position="138"/>
    </location>
</feature>
<dbReference type="PROSITE" id="PS50930">
    <property type="entry name" value="HTH_LYTTR"/>
    <property type="match status" value="1"/>
</dbReference>
<gene>
    <name evidence="3" type="ORF">PFY00_11345</name>
</gene>
<dbReference type="Proteomes" id="UP001210720">
    <property type="component" value="Unassembled WGS sequence"/>
</dbReference>
<evidence type="ECO:0000256" key="1">
    <source>
        <dbReference type="SAM" id="Phobius"/>
    </source>
</evidence>
<dbReference type="InterPro" id="IPR007492">
    <property type="entry name" value="LytTR_DNA-bd_dom"/>
</dbReference>
<evidence type="ECO:0000313" key="4">
    <source>
        <dbReference type="Proteomes" id="UP001210720"/>
    </source>
</evidence>
<evidence type="ECO:0000313" key="3">
    <source>
        <dbReference type="EMBL" id="MDA7425324.1"/>
    </source>
</evidence>
<keyword evidence="1" id="KW-0812">Transmembrane</keyword>
<dbReference type="EMBL" id="JAQIOY010000003">
    <property type="protein sequence ID" value="MDA7425324.1"/>
    <property type="molecule type" value="Genomic_DNA"/>
</dbReference>
<keyword evidence="1" id="KW-1133">Transmembrane helix</keyword>
<dbReference type="RefSeq" id="WP_271432664.1">
    <property type="nucleotide sequence ID" value="NZ_JAQIOY010000003.1"/>
</dbReference>
<dbReference type="SMART" id="SM00850">
    <property type="entry name" value="LytTR"/>
    <property type="match status" value="1"/>
</dbReference>
<name>A0ABT4XTM8_9RHOB</name>
<feature type="transmembrane region" description="Helical" evidence="1">
    <location>
        <begin position="81"/>
        <end position="108"/>
    </location>
</feature>
<accession>A0ABT4XTM8</accession>
<dbReference type="GO" id="GO:0003677">
    <property type="term" value="F:DNA binding"/>
    <property type="evidence" value="ECO:0007669"/>
    <property type="project" value="UniProtKB-KW"/>
</dbReference>
<feature type="transmembrane region" description="Helical" evidence="1">
    <location>
        <begin position="21"/>
        <end position="39"/>
    </location>
</feature>
<sequence>MNDSKTQLALREWRTDMSNPITWVALMGTAAILSLLGPFGTDQTLGLIHRLLYWIVTVTLTFGFGALSNEVIRHWMSKAPIALIILVAGCVTGLGICLIVMVINWIVFDFVPPLNEWPTFFGTVMAISYIVTGALYYAGLRRGEAAAPAATATPKPVALLDRIPLEKRGRLVALSVEDHYVRIATTKGTEMVLMRLSDAIRETGETAGAQVHRSHWIAFAQVRAVRREGDRAILTMSNDSEIPVSRANIAKIKEAGLLPRSQ</sequence>
<organism evidence="3 4">
    <name type="scientific">Thalassococcus lentus</name>
    <dbReference type="NCBI Taxonomy" id="1210524"/>
    <lineage>
        <taxon>Bacteria</taxon>
        <taxon>Pseudomonadati</taxon>
        <taxon>Pseudomonadota</taxon>
        <taxon>Alphaproteobacteria</taxon>
        <taxon>Rhodobacterales</taxon>
        <taxon>Roseobacteraceae</taxon>
        <taxon>Thalassococcus</taxon>
    </lineage>
</organism>
<keyword evidence="3" id="KW-0238">DNA-binding</keyword>
<dbReference type="Gene3D" id="2.40.50.1020">
    <property type="entry name" value="LytTr DNA-binding domain"/>
    <property type="match status" value="1"/>
</dbReference>
<protein>
    <submittedName>
        <fullName evidence="3">LytTR family DNA-binding domain-containing protein</fullName>
    </submittedName>
</protein>
<keyword evidence="1" id="KW-0472">Membrane</keyword>
<reference evidence="3 4" key="1">
    <citation type="submission" date="2023-01" db="EMBL/GenBank/DDBJ databases">
        <title>Thalassococcus onchidii sp. nov., isolated from a marine invertebrate from the South China Sea.</title>
        <authorList>
            <person name="Xu S."/>
            <person name="Liu Z."/>
            <person name="Xu Y."/>
        </authorList>
    </citation>
    <scope>NUCLEOTIDE SEQUENCE [LARGE SCALE GENOMIC DNA]</scope>
    <source>
        <strain evidence="3 4">KCTC 32084</strain>
    </source>
</reference>
<proteinExistence type="predicted"/>
<evidence type="ECO:0000259" key="2">
    <source>
        <dbReference type="PROSITE" id="PS50930"/>
    </source>
</evidence>